<comment type="caution">
    <text evidence="2">The sequence shown here is derived from an EMBL/GenBank/DDBJ whole genome shotgun (WGS) entry which is preliminary data.</text>
</comment>
<reference evidence="2 3" key="1">
    <citation type="submission" date="2019-05" db="EMBL/GenBank/DDBJ databases">
        <title>Another draft genome of Portunus trituberculatus and its Hox gene families provides insights of decapod evolution.</title>
        <authorList>
            <person name="Jeong J.-H."/>
            <person name="Song I."/>
            <person name="Kim S."/>
            <person name="Choi T."/>
            <person name="Kim D."/>
            <person name="Ryu S."/>
            <person name="Kim W."/>
        </authorList>
    </citation>
    <scope>NUCLEOTIDE SEQUENCE [LARGE SCALE GENOMIC DNA]</scope>
    <source>
        <tissue evidence="2">Muscle</tissue>
    </source>
</reference>
<evidence type="ECO:0000256" key="1">
    <source>
        <dbReference type="SAM" id="MobiDB-lite"/>
    </source>
</evidence>
<proteinExistence type="predicted"/>
<dbReference type="Proteomes" id="UP000324222">
    <property type="component" value="Unassembled WGS sequence"/>
</dbReference>
<dbReference type="EMBL" id="VSRR010082471">
    <property type="protein sequence ID" value="MPC89874.1"/>
    <property type="molecule type" value="Genomic_DNA"/>
</dbReference>
<feature type="compositionally biased region" description="Polar residues" evidence="1">
    <location>
        <begin position="35"/>
        <end position="56"/>
    </location>
</feature>
<accession>A0A5B7JBZ2</accession>
<protein>
    <submittedName>
        <fullName evidence="2">Uncharacterized protein</fullName>
    </submittedName>
</protein>
<dbReference type="AlphaFoldDB" id="A0A5B7JBZ2"/>
<name>A0A5B7JBZ2_PORTR</name>
<evidence type="ECO:0000313" key="3">
    <source>
        <dbReference type="Proteomes" id="UP000324222"/>
    </source>
</evidence>
<keyword evidence="3" id="KW-1185">Reference proteome</keyword>
<feature type="region of interest" description="Disordered" evidence="1">
    <location>
        <begin position="35"/>
        <end position="69"/>
    </location>
</feature>
<sequence>MLRRIIQNIGQNAHVHRDATSGFLSGQFSNRPSAVTRLSRSSAQPIASRTMSSSLSDAGGSRYTPTLVP</sequence>
<organism evidence="2 3">
    <name type="scientific">Portunus trituberculatus</name>
    <name type="common">Swimming crab</name>
    <name type="synonym">Neptunus trituberculatus</name>
    <dbReference type="NCBI Taxonomy" id="210409"/>
    <lineage>
        <taxon>Eukaryota</taxon>
        <taxon>Metazoa</taxon>
        <taxon>Ecdysozoa</taxon>
        <taxon>Arthropoda</taxon>
        <taxon>Crustacea</taxon>
        <taxon>Multicrustacea</taxon>
        <taxon>Malacostraca</taxon>
        <taxon>Eumalacostraca</taxon>
        <taxon>Eucarida</taxon>
        <taxon>Decapoda</taxon>
        <taxon>Pleocyemata</taxon>
        <taxon>Brachyura</taxon>
        <taxon>Eubrachyura</taxon>
        <taxon>Portunoidea</taxon>
        <taxon>Portunidae</taxon>
        <taxon>Portuninae</taxon>
        <taxon>Portunus</taxon>
    </lineage>
</organism>
<evidence type="ECO:0000313" key="2">
    <source>
        <dbReference type="EMBL" id="MPC89874.1"/>
    </source>
</evidence>
<gene>
    <name evidence="2" type="ORF">E2C01_084836</name>
</gene>